<dbReference type="EMBL" id="KN824296">
    <property type="protein sequence ID" value="KIM27835.1"/>
    <property type="molecule type" value="Genomic_DNA"/>
</dbReference>
<evidence type="ECO:0000313" key="2">
    <source>
        <dbReference type="Proteomes" id="UP000054097"/>
    </source>
</evidence>
<proteinExistence type="predicted"/>
<protein>
    <submittedName>
        <fullName evidence="1">Uncharacterized protein</fullName>
    </submittedName>
</protein>
<gene>
    <name evidence="1" type="ORF">M408DRAFT_329773</name>
</gene>
<reference evidence="2" key="2">
    <citation type="submission" date="2015-01" db="EMBL/GenBank/DDBJ databases">
        <title>Evolutionary Origins and Diversification of the Mycorrhizal Mutualists.</title>
        <authorList>
            <consortium name="DOE Joint Genome Institute"/>
            <consortium name="Mycorrhizal Genomics Consortium"/>
            <person name="Kohler A."/>
            <person name="Kuo A."/>
            <person name="Nagy L.G."/>
            <person name="Floudas D."/>
            <person name="Copeland A."/>
            <person name="Barry K.W."/>
            <person name="Cichocki N."/>
            <person name="Veneault-Fourrey C."/>
            <person name="LaButti K."/>
            <person name="Lindquist E.A."/>
            <person name="Lipzen A."/>
            <person name="Lundell T."/>
            <person name="Morin E."/>
            <person name="Murat C."/>
            <person name="Riley R."/>
            <person name="Ohm R."/>
            <person name="Sun H."/>
            <person name="Tunlid A."/>
            <person name="Henrissat B."/>
            <person name="Grigoriev I.V."/>
            <person name="Hibbett D.S."/>
            <person name="Martin F."/>
        </authorList>
    </citation>
    <scope>NUCLEOTIDE SEQUENCE [LARGE SCALE GENOMIC DNA]</scope>
    <source>
        <strain evidence="2">MAFF 305830</strain>
    </source>
</reference>
<name>A0A0C3ATD9_SERVB</name>
<dbReference type="Proteomes" id="UP000054097">
    <property type="component" value="Unassembled WGS sequence"/>
</dbReference>
<organism evidence="1 2">
    <name type="scientific">Serendipita vermifera MAFF 305830</name>
    <dbReference type="NCBI Taxonomy" id="933852"/>
    <lineage>
        <taxon>Eukaryota</taxon>
        <taxon>Fungi</taxon>
        <taxon>Dikarya</taxon>
        <taxon>Basidiomycota</taxon>
        <taxon>Agaricomycotina</taxon>
        <taxon>Agaricomycetes</taxon>
        <taxon>Sebacinales</taxon>
        <taxon>Serendipitaceae</taxon>
        <taxon>Serendipita</taxon>
    </lineage>
</organism>
<accession>A0A0C3ATD9</accession>
<dbReference type="AlphaFoldDB" id="A0A0C3ATD9"/>
<reference evidence="1 2" key="1">
    <citation type="submission" date="2014-04" db="EMBL/GenBank/DDBJ databases">
        <authorList>
            <consortium name="DOE Joint Genome Institute"/>
            <person name="Kuo A."/>
            <person name="Zuccaro A."/>
            <person name="Kohler A."/>
            <person name="Nagy L.G."/>
            <person name="Floudas D."/>
            <person name="Copeland A."/>
            <person name="Barry K.W."/>
            <person name="Cichocki N."/>
            <person name="Veneault-Fourrey C."/>
            <person name="LaButti K."/>
            <person name="Lindquist E.A."/>
            <person name="Lipzen A."/>
            <person name="Lundell T."/>
            <person name="Morin E."/>
            <person name="Murat C."/>
            <person name="Sun H."/>
            <person name="Tunlid A."/>
            <person name="Henrissat B."/>
            <person name="Grigoriev I.V."/>
            <person name="Hibbett D.S."/>
            <person name="Martin F."/>
            <person name="Nordberg H.P."/>
            <person name="Cantor M.N."/>
            <person name="Hua S.X."/>
        </authorList>
    </citation>
    <scope>NUCLEOTIDE SEQUENCE [LARGE SCALE GENOMIC DNA]</scope>
    <source>
        <strain evidence="1 2">MAFF 305830</strain>
    </source>
</reference>
<sequence length="51" mass="5461">MRSGVLLDEPRPHGQSELDASLIPTVTIVSIAWVVGTETGQGINVTLSTKW</sequence>
<keyword evidence="2" id="KW-1185">Reference proteome</keyword>
<evidence type="ECO:0000313" key="1">
    <source>
        <dbReference type="EMBL" id="KIM27835.1"/>
    </source>
</evidence>
<dbReference type="HOGENOM" id="CLU_3107896_0_0_1"/>